<dbReference type="RefSeq" id="WP_074829355.1">
    <property type="nucleotide sequence ID" value="NZ_FNTI01000001.1"/>
</dbReference>
<keyword evidence="1" id="KW-1133">Transmembrane helix</keyword>
<feature type="transmembrane region" description="Helical" evidence="1">
    <location>
        <begin position="36"/>
        <end position="58"/>
    </location>
</feature>
<dbReference type="OrthoDB" id="8249125at2"/>
<keyword evidence="1" id="KW-0472">Membrane</keyword>
<evidence type="ECO:0000313" key="2">
    <source>
        <dbReference type="EMBL" id="SEE39668.1"/>
    </source>
</evidence>
<organism evidence="2 3">
    <name type="scientific">Bradyrhizobium lablabi</name>
    <dbReference type="NCBI Taxonomy" id="722472"/>
    <lineage>
        <taxon>Bacteria</taxon>
        <taxon>Pseudomonadati</taxon>
        <taxon>Pseudomonadota</taxon>
        <taxon>Alphaproteobacteria</taxon>
        <taxon>Hyphomicrobiales</taxon>
        <taxon>Nitrobacteraceae</taxon>
        <taxon>Bradyrhizobium</taxon>
    </lineage>
</organism>
<keyword evidence="1" id="KW-0812">Transmembrane</keyword>
<evidence type="ECO:0000256" key="1">
    <source>
        <dbReference type="SAM" id="Phobius"/>
    </source>
</evidence>
<accession>A0A1M7I7Z1</accession>
<sequence>MNSRWPKIMLMSGLTSAWLLYDIATATETPRQAVAILQYALLACALIGLVGSIVMAAAEK</sequence>
<protein>
    <submittedName>
        <fullName evidence="2">Uncharacterized protein</fullName>
    </submittedName>
</protein>
<name>A0A1M7I7Z1_9BRAD</name>
<evidence type="ECO:0000313" key="3">
    <source>
        <dbReference type="Proteomes" id="UP000183208"/>
    </source>
</evidence>
<dbReference type="EMBL" id="FNTI01000001">
    <property type="protein sequence ID" value="SEE39668.1"/>
    <property type="molecule type" value="Genomic_DNA"/>
</dbReference>
<reference evidence="2 3" key="1">
    <citation type="submission" date="2016-10" db="EMBL/GenBank/DDBJ databases">
        <authorList>
            <person name="de Groot N.N."/>
        </authorList>
    </citation>
    <scope>NUCLEOTIDE SEQUENCE [LARGE SCALE GENOMIC DNA]</scope>
    <source>
        <strain evidence="2 3">GAS522</strain>
    </source>
</reference>
<proteinExistence type="predicted"/>
<gene>
    <name evidence="2" type="ORF">SAMN05444171_7309</name>
</gene>
<dbReference type="Proteomes" id="UP000183208">
    <property type="component" value="Unassembled WGS sequence"/>
</dbReference>
<dbReference type="AlphaFoldDB" id="A0A1M7I7Z1"/>